<dbReference type="PANTHER" id="PTHR47338:SF5">
    <property type="entry name" value="ZN(II)2CYS6 TRANSCRIPTION FACTOR (EUROFUNG)"/>
    <property type="match status" value="1"/>
</dbReference>
<evidence type="ECO:0000256" key="5">
    <source>
        <dbReference type="ARBA" id="ARBA00023242"/>
    </source>
</evidence>
<dbReference type="GO" id="GO:0000981">
    <property type="term" value="F:DNA-binding transcription factor activity, RNA polymerase II-specific"/>
    <property type="evidence" value="ECO:0007669"/>
    <property type="project" value="InterPro"/>
</dbReference>
<gene>
    <name evidence="7" type="ORF">THASP1DRAFT_29890</name>
</gene>
<evidence type="ECO:0000259" key="6">
    <source>
        <dbReference type="Pfam" id="PF04082"/>
    </source>
</evidence>
<keyword evidence="3" id="KW-0805">Transcription regulation</keyword>
<keyword evidence="5" id="KW-0539">Nucleus</keyword>
<dbReference type="Proteomes" id="UP000271241">
    <property type="component" value="Unassembled WGS sequence"/>
</dbReference>
<evidence type="ECO:0000313" key="8">
    <source>
        <dbReference type="Proteomes" id="UP000271241"/>
    </source>
</evidence>
<evidence type="ECO:0000256" key="2">
    <source>
        <dbReference type="ARBA" id="ARBA00022723"/>
    </source>
</evidence>
<protein>
    <recommendedName>
        <fullName evidence="6">Xylanolytic transcriptional activator regulatory domain-containing protein</fullName>
    </recommendedName>
</protein>
<evidence type="ECO:0000256" key="1">
    <source>
        <dbReference type="ARBA" id="ARBA00004123"/>
    </source>
</evidence>
<dbReference type="GO" id="GO:0005634">
    <property type="term" value="C:nucleus"/>
    <property type="evidence" value="ECO:0007669"/>
    <property type="project" value="UniProtKB-SubCell"/>
</dbReference>
<dbReference type="Pfam" id="PF04082">
    <property type="entry name" value="Fungal_trans"/>
    <property type="match status" value="1"/>
</dbReference>
<comment type="subcellular location">
    <subcellularLocation>
        <location evidence="1">Nucleus</location>
    </subcellularLocation>
</comment>
<keyword evidence="8" id="KW-1185">Reference proteome</keyword>
<dbReference type="GO" id="GO:0003677">
    <property type="term" value="F:DNA binding"/>
    <property type="evidence" value="ECO:0007669"/>
    <property type="project" value="InterPro"/>
</dbReference>
<accession>A0A4V1IWP7</accession>
<evidence type="ECO:0000313" key="7">
    <source>
        <dbReference type="EMBL" id="RKP08299.1"/>
    </source>
</evidence>
<sequence length="637" mass="68896">MFTLMTQDTGSGSPASEQLMHHIRYPATTSSTPVLPAMQAQIQGQGTTRSLGPCPPGQSPLSASAHVLPSSAPNVHHAALPGAAAALSSGPGHNYIVSTQPSVLLSFLSIAAASTPATAPNIAPPRPMPSYLPTGLVQRMLAFYITHINTQMPPFTITWLRQKLAQKRVSPALTFAMLANASRSPCIHEMPVHLGPFGWHMAARAATFLHADQEPTSLAEIQAAILLDMFYIGEDMAPLAQQFRAYAYRGIRTMVLQNTADKRQPVGSDPEVETEETKRRIWWTCFMVDRFNAIRSMVPCLLGASSAQVPFPIDDVERSVPSPSSAVHPASAAKCESPLPSAAHSAMSPSEAMHPPRTINWRVRLIRVTDLTQRVVQLLKEINDYAAAVTVASANKGALLQAKLTAIEYEQAQMGSAQHGCEDYARLDAAISHLLAIPVDDKATRMLVAYRVFFRVFVHSLYRTSQILFGEARLVLLRATCQPQDNLAVMQTACLVATRLRANMAQAAAEVAMLTGRIPHDLALCIDAFQSYPVKIAACLLGDIALGHLGFDWPCCNRAAAIRLLRHLEPYAQVLQATFRVSQHRGTIVAQLLATVFASEKTAADPYQSADMLQPSPSPSLPTTLLSSALISIESAE</sequence>
<keyword evidence="4" id="KW-0804">Transcription</keyword>
<dbReference type="GO" id="GO:0008270">
    <property type="term" value="F:zinc ion binding"/>
    <property type="evidence" value="ECO:0007669"/>
    <property type="project" value="InterPro"/>
</dbReference>
<reference evidence="8" key="1">
    <citation type="journal article" date="2018" name="Nat. Microbiol.">
        <title>Leveraging single-cell genomics to expand the fungal tree of life.</title>
        <authorList>
            <person name="Ahrendt S.R."/>
            <person name="Quandt C.A."/>
            <person name="Ciobanu D."/>
            <person name="Clum A."/>
            <person name="Salamov A."/>
            <person name="Andreopoulos B."/>
            <person name="Cheng J.F."/>
            <person name="Woyke T."/>
            <person name="Pelin A."/>
            <person name="Henrissat B."/>
            <person name="Reynolds N.K."/>
            <person name="Benny G.L."/>
            <person name="Smith M.E."/>
            <person name="James T.Y."/>
            <person name="Grigoriev I.V."/>
        </authorList>
    </citation>
    <scope>NUCLEOTIDE SEQUENCE [LARGE SCALE GENOMIC DNA]</scope>
    <source>
        <strain evidence="8">RSA 1356</strain>
    </source>
</reference>
<evidence type="ECO:0000256" key="4">
    <source>
        <dbReference type="ARBA" id="ARBA00023163"/>
    </source>
</evidence>
<dbReference type="GO" id="GO:0006351">
    <property type="term" value="P:DNA-templated transcription"/>
    <property type="evidence" value="ECO:0007669"/>
    <property type="project" value="InterPro"/>
</dbReference>
<dbReference type="EMBL" id="KZ992616">
    <property type="protein sequence ID" value="RKP08299.1"/>
    <property type="molecule type" value="Genomic_DNA"/>
</dbReference>
<dbReference type="OrthoDB" id="1924787at2759"/>
<proteinExistence type="predicted"/>
<organism evidence="7 8">
    <name type="scientific">Thamnocephalis sphaerospora</name>
    <dbReference type="NCBI Taxonomy" id="78915"/>
    <lineage>
        <taxon>Eukaryota</taxon>
        <taxon>Fungi</taxon>
        <taxon>Fungi incertae sedis</taxon>
        <taxon>Zoopagomycota</taxon>
        <taxon>Zoopagomycotina</taxon>
        <taxon>Zoopagomycetes</taxon>
        <taxon>Zoopagales</taxon>
        <taxon>Sigmoideomycetaceae</taxon>
        <taxon>Thamnocephalis</taxon>
    </lineage>
</organism>
<feature type="domain" description="Xylanolytic transcriptional activator regulatory" evidence="6">
    <location>
        <begin position="198"/>
        <end position="325"/>
    </location>
</feature>
<dbReference type="CDD" id="cd12148">
    <property type="entry name" value="fungal_TF_MHR"/>
    <property type="match status" value="1"/>
</dbReference>
<dbReference type="InterPro" id="IPR007219">
    <property type="entry name" value="XnlR_reg_dom"/>
</dbReference>
<name>A0A4V1IWP7_9FUNG</name>
<dbReference type="AlphaFoldDB" id="A0A4V1IWP7"/>
<keyword evidence="2" id="KW-0479">Metal-binding</keyword>
<dbReference type="InterPro" id="IPR050815">
    <property type="entry name" value="TF_fung"/>
</dbReference>
<dbReference type="PANTHER" id="PTHR47338">
    <property type="entry name" value="ZN(II)2CYS6 TRANSCRIPTION FACTOR (EUROFUNG)-RELATED"/>
    <property type="match status" value="1"/>
</dbReference>
<dbReference type="STRING" id="78915.A0A4V1IWP7"/>
<evidence type="ECO:0000256" key="3">
    <source>
        <dbReference type="ARBA" id="ARBA00023015"/>
    </source>
</evidence>